<dbReference type="PANTHER" id="PTHR10492:SF57">
    <property type="entry name" value="ATP-DEPENDENT DNA HELICASE"/>
    <property type="match status" value="1"/>
</dbReference>
<organism evidence="2 3">
    <name type="scientific">Temnothorax curvispinosus</name>
    <dbReference type="NCBI Taxonomy" id="300111"/>
    <lineage>
        <taxon>Eukaryota</taxon>
        <taxon>Metazoa</taxon>
        <taxon>Ecdysozoa</taxon>
        <taxon>Arthropoda</taxon>
        <taxon>Hexapoda</taxon>
        <taxon>Insecta</taxon>
        <taxon>Pterygota</taxon>
        <taxon>Neoptera</taxon>
        <taxon>Endopterygota</taxon>
        <taxon>Hymenoptera</taxon>
        <taxon>Apocrita</taxon>
        <taxon>Aculeata</taxon>
        <taxon>Formicoidea</taxon>
        <taxon>Formicidae</taxon>
        <taxon>Myrmicinae</taxon>
        <taxon>Temnothorax</taxon>
    </lineage>
</organism>
<dbReference type="PANTHER" id="PTHR10492">
    <property type="match status" value="1"/>
</dbReference>
<dbReference type="AlphaFoldDB" id="A0A6J1PHK1"/>
<dbReference type="Pfam" id="PF14214">
    <property type="entry name" value="Helitron_like_N"/>
    <property type="match status" value="1"/>
</dbReference>
<dbReference type="GeneID" id="112452643"/>
<sequence length="344" mass="39302">MDHLDNREQNEGIKAGIPVILPSSFIGSPRNMQERYQDAMSIVRKFGKPDIFLTVTCNPQSPSIKENLDGRISSRFSSKSLQLGYDKEKPRDEEIIDKMVWAEIPDEESYPELNAMVLRHMIYGPCSDTSRRYPCIGEEEKCTKGYPKKFRDKTKANENGYPMYQRRNTGKKIQVKSVKYLYKYIHKGFDCAPIEVQARDGTRLIKIDEVKSFVDARYVSTPEARLNGYEMFMKSHTVIRLAVHLPNRQMIYVKEGNEEQAAISAQRRDTTLTAWFLTLNVSTPRRCLLTAGSSMDNVGPPPTEQLLAPDGSQLPLTVPDPRLIAYWNAAGQRWIDAVGQDRRT</sequence>
<proteinExistence type="predicted"/>
<evidence type="ECO:0000313" key="3">
    <source>
        <dbReference type="RefSeq" id="XP_024868730.1"/>
    </source>
</evidence>
<name>A0A6J1PHK1_9HYME</name>
<accession>A0A6J1PHK1</accession>
<dbReference type="RefSeq" id="XP_024868730.1">
    <property type="nucleotide sequence ID" value="XM_025012962.1"/>
</dbReference>
<keyword evidence="2" id="KW-1185">Reference proteome</keyword>
<gene>
    <name evidence="3" type="primary">LOC112452643</name>
</gene>
<dbReference type="Proteomes" id="UP000504618">
    <property type="component" value="Unplaced"/>
</dbReference>
<feature type="domain" description="Helitron helicase-like" evidence="1">
    <location>
        <begin position="14"/>
        <end position="73"/>
    </location>
</feature>
<dbReference type="OrthoDB" id="7692063at2759"/>
<evidence type="ECO:0000313" key="2">
    <source>
        <dbReference type="Proteomes" id="UP000504618"/>
    </source>
</evidence>
<protein>
    <submittedName>
        <fullName evidence="3">Uncharacterized protein LOC112452643</fullName>
    </submittedName>
</protein>
<reference evidence="3" key="1">
    <citation type="submission" date="2025-08" db="UniProtKB">
        <authorList>
            <consortium name="RefSeq"/>
        </authorList>
    </citation>
    <scope>IDENTIFICATION</scope>
    <source>
        <tissue evidence="3">Whole body</tissue>
    </source>
</reference>
<evidence type="ECO:0000259" key="1">
    <source>
        <dbReference type="Pfam" id="PF14214"/>
    </source>
</evidence>
<dbReference type="InterPro" id="IPR025476">
    <property type="entry name" value="Helitron_helicase-like"/>
</dbReference>